<dbReference type="Proteomes" id="UP000070089">
    <property type="component" value="Unassembled WGS sequence"/>
</dbReference>
<dbReference type="AlphaFoldDB" id="A0A132NT95"/>
<feature type="coiled-coil region" evidence="1">
    <location>
        <begin position="132"/>
        <end position="221"/>
    </location>
</feature>
<keyword evidence="1" id="KW-0175">Coiled coil</keyword>
<feature type="compositionally biased region" description="Polar residues" evidence="2">
    <location>
        <begin position="365"/>
        <end position="380"/>
    </location>
</feature>
<name>A0A132NT95_GIAIN</name>
<reference evidence="3 4" key="1">
    <citation type="journal article" date="2015" name="Mol. Biochem. Parasitol.">
        <title>Identification of polymorphic genes for use in assemblage B genotyping assays through comparative genomics of multiple assemblage B Giardia duodenalis isolates.</title>
        <authorList>
            <person name="Wielinga C."/>
            <person name="Thompson R.C."/>
            <person name="Monis P."/>
            <person name="Ryan U."/>
        </authorList>
    </citation>
    <scope>NUCLEOTIDE SEQUENCE [LARGE SCALE GENOMIC DNA]</scope>
    <source>
        <strain evidence="3 4">BAH15c1</strain>
    </source>
</reference>
<feature type="compositionally biased region" description="Polar residues" evidence="2">
    <location>
        <begin position="88"/>
        <end position="105"/>
    </location>
</feature>
<dbReference type="VEuPathDB" id="GiardiaDB:QR46_3112"/>
<protein>
    <submittedName>
        <fullName evidence="3">Uncharacterized protein</fullName>
    </submittedName>
</protein>
<sequence>MTTQAQDGAQPVESVPKIQPEVLLNEDMNEEADETVGKELESGNTRNQQEPEETHDKSTLQHPEQLGRGSSNAHQAPRKAKQGGTAGKAQNNKMYRSSDNSSPNGASKGRKNATNVADKKSNVFASYKEVWMQQTRLRKLEAEAKMAEAKAKNATDTAEQMKIRREEADRMKREMELVMQARTDNSAELRETVKQMAASLHENAARNREDIQNKNREEAANYRASVAQMLADKRKEWDKRQKELVAQAKAMNSNAICDDPKMYWITKSKEMQQKEMDRLEMERRANEDELRRLKKQEQKLIRRIEQSKQVEEEEKRRYEKYLTGEYRAGKSNTSPTTGNTKKPKVADKAKQSRSLTKSVTEEAPTKTNNDAPMNDTTNDQAPDYNDCEFDEEDKSPGQTTL</sequence>
<evidence type="ECO:0000256" key="1">
    <source>
        <dbReference type="SAM" id="Coils"/>
    </source>
</evidence>
<feature type="region of interest" description="Disordered" evidence="2">
    <location>
        <begin position="304"/>
        <end position="401"/>
    </location>
</feature>
<dbReference type="OrthoDB" id="10260176at2759"/>
<comment type="caution">
    <text evidence="3">The sequence shown here is derived from an EMBL/GenBank/DDBJ whole genome shotgun (WGS) entry which is preliminary data.</text>
</comment>
<dbReference type="EMBL" id="JXTI01000094">
    <property type="protein sequence ID" value="KWX12892.1"/>
    <property type="molecule type" value="Genomic_DNA"/>
</dbReference>
<accession>A0A132NT95</accession>
<feature type="compositionally biased region" description="Basic and acidic residues" evidence="2">
    <location>
        <begin position="304"/>
        <end position="322"/>
    </location>
</feature>
<feature type="region of interest" description="Disordered" evidence="2">
    <location>
        <begin position="1"/>
        <end position="122"/>
    </location>
</feature>
<evidence type="ECO:0000256" key="2">
    <source>
        <dbReference type="SAM" id="MobiDB-lite"/>
    </source>
</evidence>
<evidence type="ECO:0000313" key="4">
    <source>
        <dbReference type="Proteomes" id="UP000070089"/>
    </source>
</evidence>
<proteinExistence type="predicted"/>
<gene>
    <name evidence="3" type="ORF">QR46_3112</name>
</gene>
<feature type="compositionally biased region" description="Polar residues" evidence="2">
    <location>
        <begin position="330"/>
        <end position="340"/>
    </location>
</feature>
<organism evidence="3 4">
    <name type="scientific">Giardia duodenalis assemblage B</name>
    <dbReference type="NCBI Taxonomy" id="1394984"/>
    <lineage>
        <taxon>Eukaryota</taxon>
        <taxon>Metamonada</taxon>
        <taxon>Diplomonadida</taxon>
        <taxon>Hexamitidae</taxon>
        <taxon>Giardiinae</taxon>
        <taxon>Giardia</taxon>
    </lineage>
</organism>
<evidence type="ECO:0000313" key="3">
    <source>
        <dbReference type="EMBL" id="KWX12892.1"/>
    </source>
</evidence>